<reference evidence="2" key="1">
    <citation type="submission" date="2017-06" db="EMBL/GenBank/DDBJ databases">
        <authorList>
            <person name="Varghese N."/>
            <person name="Submissions S."/>
        </authorList>
    </citation>
    <scope>NUCLEOTIDE SEQUENCE [LARGE SCALE GENOMIC DNA]</scope>
    <source>
        <strain evidence="2">JCM 23211</strain>
    </source>
</reference>
<gene>
    <name evidence="1" type="ORF">SAMN05421642_107188</name>
</gene>
<evidence type="ECO:0008006" key="3">
    <source>
        <dbReference type="Google" id="ProtNLM"/>
    </source>
</evidence>
<dbReference type="AlphaFoldDB" id="A0A239IRH6"/>
<protein>
    <recommendedName>
        <fullName evidence="3">DUF4145 domain-containing protein</fullName>
    </recommendedName>
</protein>
<proteinExistence type="predicted"/>
<name>A0A239IRH6_9NOCA</name>
<dbReference type="RefSeq" id="WP_089247119.1">
    <property type="nucleotide sequence ID" value="NZ_FZOW01000007.1"/>
</dbReference>
<dbReference type="Proteomes" id="UP000198327">
    <property type="component" value="Unassembled WGS sequence"/>
</dbReference>
<keyword evidence="2" id="KW-1185">Reference proteome</keyword>
<dbReference type="EMBL" id="FZOW01000007">
    <property type="protein sequence ID" value="SNS96240.1"/>
    <property type="molecule type" value="Genomic_DNA"/>
</dbReference>
<evidence type="ECO:0000313" key="1">
    <source>
        <dbReference type="EMBL" id="SNS96240.1"/>
    </source>
</evidence>
<dbReference type="OrthoDB" id="4322177at2"/>
<accession>A0A239IRH6</accession>
<sequence length="117" mass="12403">MTTATSPAVMLHNAERLLDGNVGAAGSSARLAAFLARQALETLVDERCRALDVDVPGASMRSRLVVLRSLDTSERADAAAIAWNRLSSACHHHAYELAPTVSEVRHLCGLVAVLVGE</sequence>
<evidence type="ECO:0000313" key="2">
    <source>
        <dbReference type="Proteomes" id="UP000198327"/>
    </source>
</evidence>
<organism evidence="1 2">
    <name type="scientific">Rhodococcoides kyotonense</name>
    <dbReference type="NCBI Taxonomy" id="398843"/>
    <lineage>
        <taxon>Bacteria</taxon>
        <taxon>Bacillati</taxon>
        <taxon>Actinomycetota</taxon>
        <taxon>Actinomycetes</taxon>
        <taxon>Mycobacteriales</taxon>
        <taxon>Nocardiaceae</taxon>
        <taxon>Rhodococcoides</taxon>
    </lineage>
</organism>